<feature type="transmembrane region" description="Helical" evidence="7">
    <location>
        <begin position="109"/>
        <end position="127"/>
    </location>
</feature>
<sequence>MDFLPENNDLVSIGVSVFCGSLVGLEREYRNKSAGFRTIVLICLGATAFTIASSYGIGSDDRIAANIITGIGFIGAGVIFKDKFSVMGLTTAAVIWMVAGIGMAAGIGYYGLALSLAVITVIILSVFNKVENAMERLFLTRTLFVVFQDMDINNLEELKRQLDKHHIKYARKTISKRSRRLSVVFELTTDRKTLQQFNNEMMNLAYIEEFYYNS</sequence>
<dbReference type="AlphaFoldDB" id="A0A1H7TSW7"/>
<evidence type="ECO:0000256" key="6">
    <source>
        <dbReference type="ARBA" id="ARBA00023136"/>
    </source>
</evidence>
<dbReference type="PANTHER" id="PTHR33778">
    <property type="entry name" value="PROTEIN MGTC"/>
    <property type="match status" value="1"/>
</dbReference>
<evidence type="ECO:0000313" key="10">
    <source>
        <dbReference type="Proteomes" id="UP000198916"/>
    </source>
</evidence>
<name>A0A1H7TSW7_9SPHI</name>
<dbReference type="Pfam" id="PF02308">
    <property type="entry name" value="MgtC"/>
    <property type="match status" value="1"/>
</dbReference>
<feature type="transmembrane region" description="Helical" evidence="7">
    <location>
        <begin position="63"/>
        <end position="80"/>
    </location>
</feature>
<protein>
    <submittedName>
        <fullName evidence="9">Putative Mg2+ transporter-C (MgtC) family protein</fullName>
    </submittedName>
</protein>
<dbReference type="PANTHER" id="PTHR33778:SF1">
    <property type="entry name" value="MAGNESIUM TRANSPORTER YHID-RELATED"/>
    <property type="match status" value="1"/>
</dbReference>
<feature type="domain" description="MgtC/SapB/SrpB/YhiD N-terminal" evidence="8">
    <location>
        <begin position="14"/>
        <end position="132"/>
    </location>
</feature>
<dbReference type="EMBL" id="FNZR01000012">
    <property type="protein sequence ID" value="SEL86977.1"/>
    <property type="molecule type" value="Genomic_DNA"/>
</dbReference>
<evidence type="ECO:0000256" key="7">
    <source>
        <dbReference type="SAM" id="Phobius"/>
    </source>
</evidence>
<evidence type="ECO:0000256" key="1">
    <source>
        <dbReference type="ARBA" id="ARBA00004651"/>
    </source>
</evidence>
<evidence type="ECO:0000256" key="5">
    <source>
        <dbReference type="ARBA" id="ARBA00022989"/>
    </source>
</evidence>
<dbReference type="GO" id="GO:0005886">
    <property type="term" value="C:plasma membrane"/>
    <property type="evidence" value="ECO:0007669"/>
    <property type="project" value="UniProtKB-SubCell"/>
</dbReference>
<dbReference type="OrthoDB" id="9811198at2"/>
<keyword evidence="6 7" id="KW-0472">Membrane</keyword>
<dbReference type="RefSeq" id="WP_090608812.1">
    <property type="nucleotide sequence ID" value="NZ_FNZR01000012.1"/>
</dbReference>
<evidence type="ECO:0000256" key="3">
    <source>
        <dbReference type="ARBA" id="ARBA00022475"/>
    </source>
</evidence>
<accession>A0A1H7TSW7</accession>
<dbReference type="Proteomes" id="UP000198916">
    <property type="component" value="Unassembled WGS sequence"/>
</dbReference>
<feature type="transmembrane region" description="Helical" evidence="7">
    <location>
        <begin position="34"/>
        <end position="57"/>
    </location>
</feature>
<organism evidence="9 10">
    <name type="scientific">Parapedobacter koreensis</name>
    <dbReference type="NCBI Taxonomy" id="332977"/>
    <lineage>
        <taxon>Bacteria</taxon>
        <taxon>Pseudomonadati</taxon>
        <taxon>Bacteroidota</taxon>
        <taxon>Sphingobacteriia</taxon>
        <taxon>Sphingobacteriales</taxon>
        <taxon>Sphingobacteriaceae</taxon>
        <taxon>Parapedobacter</taxon>
    </lineage>
</organism>
<dbReference type="STRING" id="332977.SAMN05421740_11222"/>
<gene>
    <name evidence="9" type="ORF">SAMN05421740_11222</name>
</gene>
<keyword evidence="5 7" id="KW-1133">Transmembrane helix</keyword>
<dbReference type="InterPro" id="IPR049177">
    <property type="entry name" value="MgtC_SapB_SrpB_YhiD_N"/>
</dbReference>
<keyword evidence="10" id="KW-1185">Reference proteome</keyword>
<evidence type="ECO:0000313" key="9">
    <source>
        <dbReference type="EMBL" id="SEL86977.1"/>
    </source>
</evidence>
<proteinExistence type="inferred from homology"/>
<comment type="similarity">
    <text evidence="2">Belongs to the MgtC/SapB family.</text>
</comment>
<keyword evidence="4 7" id="KW-0812">Transmembrane</keyword>
<keyword evidence="3" id="KW-1003">Cell membrane</keyword>
<evidence type="ECO:0000256" key="2">
    <source>
        <dbReference type="ARBA" id="ARBA00009298"/>
    </source>
</evidence>
<evidence type="ECO:0000256" key="4">
    <source>
        <dbReference type="ARBA" id="ARBA00022692"/>
    </source>
</evidence>
<dbReference type="PRINTS" id="PR01837">
    <property type="entry name" value="MGTCSAPBPROT"/>
</dbReference>
<evidence type="ECO:0000259" key="8">
    <source>
        <dbReference type="Pfam" id="PF02308"/>
    </source>
</evidence>
<dbReference type="InterPro" id="IPR003416">
    <property type="entry name" value="MgtC/SapB/SrpB/YhiD_fam"/>
</dbReference>
<comment type="subcellular location">
    <subcellularLocation>
        <location evidence="1">Cell membrane</location>
        <topology evidence="1">Multi-pass membrane protein</topology>
    </subcellularLocation>
</comment>
<reference evidence="10" key="1">
    <citation type="submission" date="2016-10" db="EMBL/GenBank/DDBJ databases">
        <authorList>
            <person name="Varghese N."/>
            <person name="Submissions S."/>
        </authorList>
    </citation>
    <scope>NUCLEOTIDE SEQUENCE [LARGE SCALE GENOMIC DNA]</scope>
    <source>
        <strain evidence="10">Jip14</strain>
    </source>
</reference>